<keyword evidence="2 10" id="KW-0723">Serine/threonine-protein kinase</keyword>
<feature type="binding site" evidence="12">
    <location>
        <position position="115"/>
    </location>
    <ligand>
        <name>ATP</name>
        <dbReference type="ChEBI" id="CHEBI:30616"/>
    </ligand>
</feature>
<comment type="function">
    <text evidence="10">Proto-oncogene with serine/threonine kinase activity involved in cell survival and cell proliferation.</text>
</comment>
<dbReference type="SMART" id="SM00220">
    <property type="entry name" value="S_TKc"/>
    <property type="match status" value="1"/>
</dbReference>
<dbReference type="InterPro" id="IPR011009">
    <property type="entry name" value="Kinase-like_dom_sf"/>
</dbReference>
<evidence type="ECO:0000256" key="8">
    <source>
        <dbReference type="ARBA" id="ARBA00047899"/>
    </source>
</evidence>
<dbReference type="InterPro" id="IPR051138">
    <property type="entry name" value="PIM_Ser/Thr_kinase"/>
</dbReference>
<keyword evidence="7 10" id="KW-0067">ATP-binding</keyword>
<dbReference type="InterPro" id="IPR000719">
    <property type="entry name" value="Prot_kinase_dom"/>
</dbReference>
<dbReference type="SUPFAM" id="SSF56112">
    <property type="entry name" value="Protein kinase-like (PK-like)"/>
    <property type="match status" value="1"/>
</dbReference>
<evidence type="ECO:0000256" key="13">
    <source>
        <dbReference type="PROSITE-ProRule" id="PRU10141"/>
    </source>
</evidence>
<dbReference type="GO" id="GO:0043066">
    <property type="term" value="P:negative regulation of apoptotic process"/>
    <property type="evidence" value="ECO:0007669"/>
    <property type="project" value="UniProtKB-UniRule"/>
</dbReference>
<keyword evidence="5 10" id="KW-0547">Nucleotide-binding</keyword>
<evidence type="ECO:0000313" key="15">
    <source>
        <dbReference type="Ensembl" id="ENSOABP00000064148.1"/>
    </source>
</evidence>
<feature type="binding site" evidence="12">
    <location>
        <position position="122"/>
    </location>
    <ligand>
        <name>ATP</name>
        <dbReference type="ChEBI" id="CHEBI:30616"/>
    </ligand>
</feature>
<accession>A0AAZ1X8Z4</accession>
<evidence type="ECO:0000256" key="9">
    <source>
        <dbReference type="ARBA" id="ARBA00048679"/>
    </source>
</evidence>
<dbReference type="Pfam" id="PF00069">
    <property type="entry name" value="Pkinase"/>
    <property type="match status" value="1"/>
</dbReference>
<dbReference type="GO" id="GO:0005737">
    <property type="term" value="C:cytoplasm"/>
    <property type="evidence" value="ECO:0007669"/>
    <property type="project" value="UniProtKB-UniRule"/>
</dbReference>
<feature type="active site" description="Proton acceptor" evidence="11">
    <location>
        <position position="162"/>
    </location>
</feature>
<proteinExistence type="inferred from homology"/>
<dbReference type="GO" id="GO:0004674">
    <property type="term" value="F:protein serine/threonine kinase activity"/>
    <property type="evidence" value="ECO:0007669"/>
    <property type="project" value="UniProtKB-UniRule"/>
</dbReference>
<evidence type="ECO:0000256" key="3">
    <source>
        <dbReference type="ARBA" id="ARBA00022553"/>
    </source>
</evidence>
<dbReference type="Ensembl" id="ENSOABT00000084905.1">
    <property type="protein sequence ID" value="ENSOABP00000064148.1"/>
    <property type="gene ID" value="ENSOABG00000026659.1"/>
</dbReference>
<dbReference type="Gene3D" id="1.10.510.10">
    <property type="entry name" value="Transferase(Phosphotransferase) domain 1"/>
    <property type="match status" value="1"/>
</dbReference>
<evidence type="ECO:0000256" key="4">
    <source>
        <dbReference type="ARBA" id="ARBA00022679"/>
    </source>
</evidence>
<dbReference type="PANTHER" id="PTHR22984">
    <property type="entry name" value="SERINE/THREONINE-PROTEIN KINASE PIM"/>
    <property type="match status" value="1"/>
</dbReference>
<reference evidence="15" key="2">
    <citation type="submission" date="2025-08" db="UniProtKB">
        <authorList>
            <consortium name="Ensembl"/>
        </authorList>
    </citation>
    <scope>IDENTIFICATION</scope>
</reference>
<evidence type="ECO:0000256" key="2">
    <source>
        <dbReference type="ARBA" id="ARBA00022527"/>
    </source>
</evidence>
<dbReference type="GO" id="GO:0007346">
    <property type="term" value="P:regulation of mitotic cell cycle"/>
    <property type="evidence" value="ECO:0007669"/>
    <property type="project" value="TreeGrafter"/>
</dbReference>
<name>A0AAZ1X8Z4_OREAU</name>
<comment type="similarity">
    <text evidence="1 10">Belongs to the protein kinase superfamily. CAMK Ser/Thr protein kinase family. PIM subfamily.</text>
</comment>
<feature type="domain" description="Protein kinase" evidence="14">
    <location>
        <begin position="25"/>
        <end position="286"/>
    </location>
</feature>
<evidence type="ECO:0000256" key="7">
    <source>
        <dbReference type="ARBA" id="ARBA00022840"/>
    </source>
</evidence>
<evidence type="ECO:0000259" key="14">
    <source>
        <dbReference type="PROSITE" id="PS50011"/>
    </source>
</evidence>
<dbReference type="PIRSF" id="PIRSF037993">
    <property type="entry name" value="STPK_Pim-1"/>
    <property type="match status" value="1"/>
</dbReference>
<dbReference type="EC" id="2.7.11.1" evidence="10"/>
<sequence length="297" mass="33648">MVSETIKSGDLVPSDRSSAFFEAKYEELEMLGEGGFGSVYAGRRKTDNLPVAIKHINKDDVQREQVRFRGKTSMVPLEVLLMVTVGSGPSSVGKSAAVSILDWYDLAEEVLLVMERPVPCVDLLTYMKINGGALQEDIAKNIMKQMVDAAIQMLRNGVFHRDIKVENLLVETGSHEHRVRVIDFGCGCLVQEQPYSEFSGTEDFAPPEFFTDGRYEAVPTTVWQLGTLLYEMLDGKQQFSTSKFLRQRVSFNIEMSQDCKHFLQMCLTRRPEKRATLKLIQEHPWLQNPTKNKPCET</sequence>
<dbReference type="PROSITE" id="PS00108">
    <property type="entry name" value="PROTEIN_KINASE_ST"/>
    <property type="match status" value="1"/>
</dbReference>
<reference evidence="15" key="3">
    <citation type="submission" date="2025-09" db="UniProtKB">
        <authorList>
            <consortium name="Ensembl"/>
        </authorList>
    </citation>
    <scope>IDENTIFICATION</scope>
</reference>
<dbReference type="PANTHER" id="PTHR22984:SF11">
    <property type="entry name" value="AURORA KINASE-RELATED"/>
    <property type="match status" value="1"/>
</dbReference>
<dbReference type="PROSITE" id="PS00107">
    <property type="entry name" value="PROTEIN_KINASE_ATP"/>
    <property type="match status" value="1"/>
</dbReference>
<feature type="binding site" evidence="12 13">
    <location>
        <position position="54"/>
    </location>
    <ligand>
        <name>ATP</name>
        <dbReference type="ChEBI" id="CHEBI:30616"/>
    </ligand>
</feature>
<keyword evidence="6 10" id="KW-0418">Kinase</keyword>
<evidence type="ECO:0000256" key="6">
    <source>
        <dbReference type="ARBA" id="ARBA00022777"/>
    </source>
</evidence>
<keyword evidence="3" id="KW-0597">Phosphoprotein</keyword>
<gene>
    <name evidence="15" type="primary">LOC120442511</name>
</gene>
<dbReference type="InterPro" id="IPR017441">
    <property type="entry name" value="Protein_kinase_ATP_BS"/>
</dbReference>
<dbReference type="Proteomes" id="UP000472276">
    <property type="component" value="Unassembled WGS sequence"/>
</dbReference>
<feature type="binding site" evidence="12">
    <location>
        <begin position="31"/>
        <end position="39"/>
    </location>
    <ligand>
        <name>ATP</name>
        <dbReference type="ChEBI" id="CHEBI:30616"/>
    </ligand>
</feature>
<evidence type="ECO:0000256" key="5">
    <source>
        <dbReference type="ARBA" id="ARBA00022741"/>
    </source>
</evidence>
<keyword evidence="4 10" id="KW-0808">Transferase</keyword>
<dbReference type="FunFam" id="3.30.200.20:FF:000475">
    <property type="entry name" value="Serine/threonine-protein kinase"/>
    <property type="match status" value="1"/>
</dbReference>
<dbReference type="InterPro" id="IPR017348">
    <property type="entry name" value="PIM1/2/3"/>
</dbReference>
<evidence type="ECO:0000256" key="11">
    <source>
        <dbReference type="PIRSR" id="PIRSR037993-1"/>
    </source>
</evidence>
<dbReference type="InterPro" id="IPR008271">
    <property type="entry name" value="Ser/Thr_kinase_AS"/>
</dbReference>
<evidence type="ECO:0000256" key="10">
    <source>
        <dbReference type="PIRNR" id="PIRNR037993"/>
    </source>
</evidence>
<evidence type="ECO:0000256" key="1">
    <source>
        <dbReference type="ARBA" id="ARBA00005505"/>
    </source>
</evidence>
<organism evidence="15 16">
    <name type="scientific">Oreochromis aureus</name>
    <name type="common">Israeli tilapia</name>
    <name type="synonym">Chromis aureus</name>
    <dbReference type="NCBI Taxonomy" id="47969"/>
    <lineage>
        <taxon>Eukaryota</taxon>
        <taxon>Metazoa</taxon>
        <taxon>Chordata</taxon>
        <taxon>Craniata</taxon>
        <taxon>Vertebrata</taxon>
        <taxon>Euteleostomi</taxon>
        <taxon>Actinopterygii</taxon>
        <taxon>Neopterygii</taxon>
        <taxon>Teleostei</taxon>
        <taxon>Neoteleostei</taxon>
        <taxon>Acanthomorphata</taxon>
        <taxon>Ovalentaria</taxon>
        <taxon>Cichlomorphae</taxon>
        <taxon>Cichliformes</taxon>
        <taxon>Cichlidae</taxon>
        <taxon>African cichlids</taxon>
        <taxon>Pseudocrenilabrinae</taxon>
        <taxon>Oreochromini</taxon>
        <taxon>Oreochromis</taxon>
    </lineage>
</organism>
<dbReference type="PROSITE" id="PS50011">
    <property type="entry name" value="PROTEIN_KINASE_DOM"/>
    <property type="match status" value="1"/>
</dbReference>
<reference evidence="16" key="1">
    <citation type="submission" date="2020-03" db="EMBL/GenBank/DDBJ databases">
        <title>Evolution of repeat sequences and sex chromosomes of tilapia species revealed by chromosome-level genomes.</title>
        <authorList>
            <person name="Xu L."/>
            <person name="Tao W."/>
            <person name="Wang D."/>
            <person name="Zhou Q."/>
        </authorList>
    </citation>
    <scope>NUCLEOTIDE SEQUENCE [LARGE SCALE GENOMIC DNA]</scope>
    <source>
        <strain evidence="16">Israel</strain>
    </source>
</reference>
<comment type="catalytic activity">
    <reaction evidence="9 10">
        <text>L-seryl-[protein] + ATP = O-phospho-L-seryl-[protein] + ADP + H(+)</text>
        <dbReference type="Rhea" id="RHEA:17989"/>
        <dbReference type="Rhea" id="RHEA-COMP:9863"/>
        <dbReference type="Rhea" id="RHEA-COMP:11604"/>
        <dbReference type="ChEBI" id="CHEBI:15378"/>
        <dbReference type="ChEBI" id="CHEBI:29999"/>
        <dbReference type="ChEBI" id="CHEBI:30616"/>
        <dbReference type="ChEBI" id="CHEBI:83421"/>
        <dbReference type="ChEBI" id="CHEBI:456216"/>
        <dbReference type="EC" id="2.7.11.1"/>
    </reaction>
</comment>
<dbReference type="GO" id="GO:0005524">
    <property type="term" value="F:ATP binding"/>
    <property type="evidence" value="ECO:0007669"/>
    <property type="project" value="UniProtKB-UniRule"/>
</dbReference>
<dbReference type="GO" id="GO:0106310">
    <property type="term" value="F:protein serine kinase activity"/>
    <property type="evidence" value="ECO:0007669"/>
    <property type="project" value="UniProtKB-UniRule"/>
</dbReference>
<dbReference type="Gene3D" id="3.30.200.20">
    <property type="entry name" value="Phosphorylase Kinase, domain 1"/>
    <property type="match status" value="1"/>
</dbReference>
<evidence type="ECO:0000256" key="12">
    <source>
        <dbReference type="PIRSR" id="PIRSR037993-2"/>
    </source>
</evidence>
<protein>
    <recommendedName>
        <fullName evidence="10">Serine/threonine-protein kinase</fullName>
        <ecNumber evidence="10">2.7.11.1</ecNumber>
    </recommendedName>
</protein>
<evidence type="ECO:0000313" key="16">
    <source>
        <dbReference type="Proteomes" id="UP000472276"/>
    </source>
</evidence>
<keyword evidence="16" id="KW-1185">Reference proteome</keyword>
<comment type="catalytic activity">
    <reaction evidence="8 10">
        <text>L-threonyl-[protein] + ATP = O-phospho-L-threonyl-[protein] + ADP + H(+)</text>
        <dbReference type="Rhea" id="RHEA:46608"/>
        <dbReference type="Rhea" id="RHEA-COMP:11060"/>
        <dbReference type="Rhea" id="RHEA-COMP:11605"/>
        <dbReference type="ChEBI" id="CHEBI:15378"/>
        <dbReference type="ChEBI" id="CHEBI:30013"/>
        <dbReference type="ChEBI" id="CHEBI:30616"/>
        <dbReference type="ChEBI" id="CHEBI:61977"/>
        <dbReference type="ChEBI" id="CHEBI:456216"/>
        <dbReference type="EC" id="2.7.11.1"/>
    </reaction>
</comment>
<dbReference type="AlphaFoldDB" id="A0AAZ1X8Z4"/>